<dbReference type="PATRIC" id="fig|29422.6.peg.575"/>
<protein>
    <submittedName>
        <fullName evidence="2">Uncharacterized protein</fullName>
    </submittedName>
</protein>
<evidence type="ECO:0000313" key="3">
    <source>
        <dbReference type="Proteomes" id="UP000054742"/>
    </source>
</evidence>
<dbReference type="Proteomes" id="UP000054742">
    <property type="component" value="Unassembled WGS sequence"/>
</dbReference>
<keyword evidence="3" id="KW-1185">Reference proteome</keyword>
<keyword evidence="1" id="KW-0732">Signal</keyword>
<evidence type="ECO:0000313" key="2">
    <source>
        <dbReference type="EMBL" id="KTC86605.1"/>
    </source>
</evidence>
<dbReference type="OrthoDB" id="5653145at2"/>
<dbReference type="AlphaFoldDB" id="A0A0W0STR5"/>
<feature type="chain" id="PRO_5006912349" evidence="1">
    <location>
        <begin position="33"/>
        <end position="116"/>
    </location>
</feature>
<dbReference type="RefSeq" id="WP_083500801.1">
    <property type="nucleotide sequence ID" value="NZ_CAAAHU010000007.1"/>
</dbReference>
<reference evidence="2 3" key="1">
    <citation type="submission" date="2015-11" db="EMBL/GenBank/DDBJ databases">
        <title>Genomic analysis of 38 Legionella species identifies large and diverse effector repertoires.</title>
        <authorList>
            <person name="Burstein D."/>
            <person name="Amaro F."/>
            <person name="Zusman T."/>
            <person name="Lifshitz Z."/>
            <person name="Cohen O."/>
            <person name="Gilbert J.A."/>
            <person name="Pupko T."/>
            <person name="Shuman H.A."/>
            <person name="Segal G."/>
        </authorList>
    </citation>
    <scope>NUCLEOTIDE SEQUENCE [LARGE SCALE GENOMIC DNA]</scope>
    <source>
        <strain evidence="2 3">ATCC 43878</strain>
    </source>
</reference>
<dbReference type="EMBL" id="LNXV01000004">
    <property type="protein sequence ID" value="KTC86605.1"/>
    <property type="molecule type" value="Genomic_DNA"/>
</dbReference>
<feature type="signal peptide" evidence="1">
    <location>
        <begin position="1"/>
        <end position="32"/>
    </location>
</feature>
<sequence>MNNCSAKQLRLLPILIASLIFIAIGFSSNVQAATPTHGTSSANPMQLAYFYVYDSYPGRYWGPWRHGRWGPRYYRPHNLYWTGWHTYYYRHGHRCQKSCLINSWNGFIIRCVKRCI</sequence>
<evidence type="ECO:0000256" key="1">
    <source>
        <dbReference type="SAM" id="SignalP"/>
    </source>
</evidence>
<comment type="caution">
    <text evidence="2">The sequence shown here is derived from an EMBL/GenBank/DDBJ whole genome shotgun (WGS) entry which is preliminary data.</text>
</comment>
<organism evidence="2 3">
    <name type="scientific">Legionella brunensis</name>
    <dbReference type="NCBI Taxonomy" id="29422"/>
    <lineage>
        <taxon>Bacteria</taxon>
        <taxon>Pseudomonadati</taxon>
        <taxon>Pseudomonadota</taxon>
        <taxon>Gammaproteobacteria</taxon>
        <taxon>Legionellales</taxon>
        <taxon>Legionellaceae</taxon>
        <taxon>Legionella</taxon>
    </lineage>
</organism>
<proteinExistence type="predicted"/>
<accession>A0A0W0STR5</accession>
<name>A0A0W0STR5_9GAMM</name>
<gene>
    <name evidence="2" type="ORF">Lbru_0546</name>
</gene>